<name>A0ABW4LCP0_9MICO</name>
<evidence type="ECO:0008006" key="3">
    <source>
        <dbReference type="Google" id="ProtNLM"/>
    </source>
</evidence>
<accession>A0ABW4LCP0</accession>
<comment type="caution">
    <text evidence="1">The sequence shown here is derived from an EMBL/GenBank/DDBJ whole genome shotgun (WGS) entry which is preliminary data.</text>
</comment>
<dbReference type="RefSeq" id="WP_377932939.1">
    <property type="nucleotide sequence ID" value="NZ_JBHUEA010000006.1"/>
</dbReference>
<gene>
    <name evidence="1" type="ORF">ACFSBI_05775</name>
</gene>
<keyword evidence="2" id="KW-1185">Reference proteome</keyword>
<dbReference type="EMBL" id="JBHUEA010000006">
    <property type="protein sequence ID" value="MFD1721052.1"/>
    <property type="molecule type" value="Genomic_DNA"/>
</dbReference>
<evidence type="ECO:0000313" key="2">
    <source>
        <dbReference type="Proteomes" id="UP001597347"/>
    </source>
</evidence>
<evidence type="ECO:0000313" key="1">
    <source>
        <dbReference type="EMBL" id="MFD1721052.1"/>
    </source>
</evidence>
<sequence length="227" mass="23146">MAEALRSDTVAHLRARIAAMQATGLGARTLPTDPAVAPLLPGGALRAGVAYAVPDSLVLAMLLLAGPSAAGGWTAVVGVPEFGVEAAAALGVALDRLVLVPEPGEHWLAVTAQIAEVVPVVLVRPPAAGASAGETARLASRLRQRGSTLLVAGAWGGAEAVLRVEGGAWIGLGAGSGYLAGRRLHVRVTAREITTRHEIEVGDGFRLDGPSQPARRLEAVPRLERAG</sequence>
<proteinExistence type="predicted"/>
<reference evidence="2" key="1">
    <citation type="journal article" date="2019" name="Int. J. Syst. Evol. Microbiol.">
        <title>The Global Catalogue of Microorganisms (GCM) 10K type strain sequencing project: providing services to taxonomists for standard genome sequencing and annotation.</title>
        <authorList>
            <consortium name="The Broad Institute Genomics Platform"/>
            <consortium name="The Broad Institute Genome Sequencing Center for Infectious Disease"/>
            <person name="Wu L."/>
            <person name="Ma J."/>
        </authorList>
    </citation>
    <scope>NUCLEOTIDE SEQUENCE [LARGE SCALE GENOMIC DNA]</scope>
    <source>
        <strain evidence="2">CGMCC 1.12471</strain>
    </source>
</reference>
<protein>
    <recommendedName>
        <fullName evidence="3">Protein ImuA</fullName>
    </recommendedName>
</protein>
<organism evidence="1 2">
    <name type="scientific">Amnibacterium endophyticum</name>
    <dbReference type="NCBI Taxonomy" id="2109337"/>
    <lineage>
        <taxon>Bacteria</taxon>
        <taxon>Bacillati</taxon>
        <taxon>Actinomycetota</taxon>
        <taxon>Actinomycetes</taxon>
        <taxon>Micrococcales</taxon>
        <taxon>Microbacteriaceae</taxon>
        <taxon>Amnibacterium</taxon>
    </lineage>
</organism>
<dbReference type="Proteomes" id="UP001597347">
    <property type="component" value="Unassembled WGS sequence"/>
</dbReference>